<accession>A0AAE9RYY3</accession>
<dbReference type="Proteomes" id="UP001256712">
    <property type="component" value="Segment"/>
</dbReference>
<feature type="compositionally biased region" description="Basic residues" evidence="1">
    <location>
        <begin position="104"/>
        <end position="120"/>
    </location>
</feature>
<sequence length="311" mass="35216">MKPTTNNFMFDDASILWIDTDYIYQNLKMPLQAFQQLLFTIPSKHRKMINDASGSCHNTVRYMVDIYGASVLVLRTPNSFADQLLSSFIANNYLVHFYRRRQSRSRSRSRSARSRSRSRSRSPSPSPRRRYRQILDGLDKVRHQNDLLISNVNQINLNQSSQFLEISNMITNMRNQNVQFLASLENAKDVILTQLNALINDIKNSLPDFTTDFNNQIQKLLDNITAIQQTLRNELNGTNSILTNLTSSITNINTALNNLLSAIENLIGGDGNTNTGGTGGGLTDTDRQKLDNVVTLVNEIRNILMGTLTKK</sequence>
<dbReference type="InterPro" id="IPR007600">
    <property type="entry name" value="Baculo_PEP_N"/>
</dbReference>
<name>A0AAE9RYY3_9ABAC</name>
<evidence type="ECO:0000313" key="5">
    <source>
        <dbReference type="Proteomes" id="UP001256712"/>
    </source>
</evidence>
<organism evidence="4 5">
    <name type="scientific">Palpita vitrealis nucleopolyhedrovirus</name>
    <dbReference type="NCBI Taxonomy" id="2951960"/>
    <lineage>
        <taxon>Viruses</taxon>
        <taxon>Viruses incertae sedis</taxon>
        <taxon>Naldaviricetes</taxon>
        <taxon>Lefavirales</taxon>
        <taxon>Baculoviridae</taxon>
        <taxon>Alphabaculovirus</taxon>
        <taxon>Alphabaculovirus pavitrealis</taxon>
    </lineage>
</organism>
<dbReference type="GO" id="GO:0005198">
    <property type="term" value="F:structural molecule activity"/>
    <property type="evidence" value="ECO:0007669"/>
    <property type="project" value="InterPro"/>
</dbReference>
<keyword evidence="5" id="KW-1185">Reference proteome</keyword>
<feature type="region of interest" description="Disordered" evidence="1">
    <location>
        <begin position="104"/>
        <end position="130"/>
    </location>
</feature>
<dbReference type="Pfam" id="PF04512">
    <property type="entry name" value="Baculo_PEP_N"/>
    <property type="match status" value="1"/>
</dbReference>
<evidence type="ECO:0000313" key="4">
    <source>
        <dbReference type="EMBL" id="USC25966.1"/>
    </source>
</evidence>
<protein>
    <submittedName>
        <fullName evidence="4">Pp34</fullName>
    </submittedName>
</protein>
<evidence type="ECO:0000259" key="2">
    <source>
        <dbReference type="Pfam" id="PF04512"/>
    </source>
</evidence>
<reference evidence="4" key="1">
    <citation type="journal article" date="2022" name="J. Invertebr. Pathol.">
        <title>Identification of a new nucleopolyhedrovirus isolated from the olive leaf moth, Palpita vitrealis, from two locations in Egypt.</title>
        <authorList>
            <person name="El-Salamouny S."/>
            <person name="Wennmann J.T."/>
            <person name="Kleespies R.G."/>
            <person name="Richert-Poggeler K.R."/>
            <person name="Mansour A."/>
            <person name="Awad M."/>
            <person name="Agamy E."/>
            <person name="Salama R."/>
            <person name="Jehle J.A."/>
        </authorList>
    </citation>
    <scope>NUCLEOTIDE SEQUENCE</scope>
    <source>
        <strain evidence="4">Giza 2005</strain>
    </source>
</reference>
<proteinExistence type="predicted"/>
<feature type="domain" description="Baculovirus polyhedron envelope protein PEP N-terminal" evidence="2">
    <location>
        <begin position="12"/>
        <end position="94"/>
    </location>
</feature>
<dbReference type="GO" id="GO:0019028">
    <property type="term" value="C:viral capsid"/>
    <property type="evidence" value="ECO:0007669"/>
    <property type="project" value="InterPro"/>
</dbReference>
<dbReference type="EMBL" id="OL685370">
    <property type="protein sequence ID" value="USC25966.1"/>
    <property type="molecule type" value="Genomic_DNA"/>
</dbReference>
<dbReference type="GO" id="GO:0019031">
    <property type="term" value="C:viral envelope"/>
    <property type="evidence" value="ECO:0007669"/>
    <property type="project" value="InterPro"/>
</dbReference>
<evidence type="ECO:0000259" key="3">
    <source>
        <dbReference type="Pfam" id="PF04513"/>
    </source>
</evidence>
<feature type="domain" description="Baculovirus polyhedron envelope protein PEP C-terminal" evidence="3">
    <location>
        <begin position="149"/>
        <end position="298"/>
    </location>
</feature>
<dbReference type="Pfam" id="PF04513">
    <property type="entry name" value="Baculo_PEP_C"/>
    <property type="match status" value="1"/>
</dbReference>
<dbReference type="InterPro" id="IPR007601">
    <property type="entry name" value="Baculo_PEP_C"/>
</dbReference>
<evidence type="ECO:0000256" key="1">
    <source>
        <dbReference type="SAM" id="MobiDB-lite"/>
    </source>
</evidence>